<accession>A0A1D8S5C3</accession>
<evidence type="ECO:0000313" key="4">
    <source>
        <dbReference type="EMBL" id="APE95882.1"/>
    </source>
</evidence>
<dbReference type="Gene3D" id="2.30.30.40">
    <property type="entry name" value="SH3 Domains"/>
    <property type="match status" value="1"/>
</dbReference>
<dbReference type="EMBL" id="CP016804">
    <property type="protein sequence ID" value="APE95882.1"/>
    <property type="molecule type" value="Genomic_DNA"/>
</dbReference>
<sequence length="190" mass="20168">MVGTATMTATDSDTAMAREKREETAAEPATEVVEFMLGAERCAIDIDAVDSIVEPKQITRVPRAPEAVEGVMDLRGETTAVVDPTLFLAIENDGTAANILVLDRDGDKQKIGIRVGSVEEVTSYPPAQIDRNGDLAGIQTSAIEADLVQGVLRKHLGEGDEDGVPEDISLVLWLDIARLIDAISTDGPGV</sequence>
<dbReference type="SUPFAM" id="SSF50341">
    <property type="entry name" value="CheW-like"/>
    <property type="match status" value="1"/>
</dbReference>
<dbReference type="SMART" id="SM00260">
    <property type="entry name" value="CheW"/>
    <property type="match status" value="1"/>
</dbReference>
<evidence type="ECO:0000259" key="2">
    <source>
        <dbReference type="PROSITE" id="PS50851"/>
    </source>
</evidence>
<dbReference type="InterPro" id="IPR002545">
    <property type="entry name" value="CheW-lke_dom"/>
</dbReference>
<evidence type="ECO:0000313" key="5">
    <source>
        <dbReference type="Proteomes" id="UP000185608"/>
    </source>
</evidence>
<accession>A0A1J1ACJ4</accession>
<dbReference type="AlphaFoldDB" id="A0A1D8S5C3"/>
<evidence type="ECO:0000313" key="6">
    <source>
        <dbReference type="Proteomes" id="UP000186165"/>
    </source>
</evidence>
<dbReference type="PATRIC" id="fig|1855411.3.peg.1367"/>
<feature type="domain" description="CheW-like" evidence="2">
    <location>
        <begin position="29"/>
        <end position="185"/>
    </location>
</feature>
<dbReference type="Proteomes" id="UP000185608">
    <property type="component" value="Chromosome"/>
</dbReference>
<gene>
    <name evidence="3" type="primary">cheW4</name>
    <name evidence="4" type="ORF">HSR6_1439</name>
    <name evidence="3" type="ORF">HTSR_1367</name>
</gene>
<reference evidence="6" key="2">
    <citation type="submission" date="2016-08" db="EMBL/GenBank/DDBJ databases">
        <title>Discovery of first anaerobic lithoheterotrophic haloarchae widely represented in hypersaline habitats.</title>
        <authorList>
            <person name="Sorokin D.Y."/>
            <person name="Kublanov I.V."/>
            <person name="Roman P."/>
            <person name="Sinninghe Damste J.S."/>
            <person name="Golyshin P.N."/>
            <person name="Rojo D."/>
            <person name="Ciordia S."/>
            <person name="Mena Md.C."/>
            <person name="Ferrer M."/>
            <person name="Smedile F."/>
            <person name="Messina E."/>
            <person name="La Cono V."/>
            <person name="Yakimov M.M."/>
        </authorList>
    </citation>
    <scope>NUCLEOTIDE SEQUENCE [LARGE SCALE GENOMIC DNA]</scope>
    <source>
        <strain evidence="6">HSR6</strain>
    </source>
</reference>
<dbReference type="Pfam" id="PF01584">
    <property type="entry name" value="CheW"/>
    <property type="match status" value="1"/>
</dbReference>
<dbReference type="EMBL" id="CP016070">
    <property type="protein sequence ID" value="AOW80543.1"/>
    <property type="molecule type" value="Genomic_DNA"/>
</dbReference>
<protein>
    <submittedName>
        <fullName evidence="3">Chemotaxis protein CheW</fullName>
    </submittedName>
</protein>
<evidence type="ECO:0000313" key="3">
    <source>
        <dbReference type="EMBL" id="AOW80543.1"/>
    </source>
</evidence>
<keyword evidence="6" id="KW-1185">Reference proteome</keyword>
<dbReference type="Proteomes" id="UP000186165">
    <property type="component" value="Chromosome"/>
</dbReference>
<proteinExistence type="predicted"/>
<dbReference type="PROSITE" id="PS50851">
    <property type="entry name" value="CHEW"/>
    <property type="match status" value="1"/>
</dbReference>
<reference evidence="3 5" key="1">
    <citation type="submission" date="2016-06" db="EMBL/GenBank/DDBJ databases">
        <title>Discovery of anaerobic lithoheterotrophic haloarchaeon capable of sulfur respiration by hydrogen and formate.</title>
        <authorList>
            <person name="Sorokin D.Y."/>
            <person name="Kublanov I.V."/>
            <person name="Roman P."/>
            <person name="Sinninghe Damste J.S."/>
            <person name="Golyshin P.N."/>
            <person name="Rojo D."/>
            <person name="Ciordia S."/>
            <person name="Mena Md.C."/>
            <person name="Ferrer M."/>
            <person name="Smedile F."/>
            <person name="Messina E."/>
            <person name="La Cono V."/>
            <person name="Yakimov M.M."/>
        </authorList>
    </citation>
    <scope>NUCLEOTIDE SEQUENCE [LARGE SCALE GENOMIC DNA]</scope>
    <source>
        <strain evidence="3 5">HTSR1</strain>
    </source>
</reference>
<reference evidence="4" key="3">
    <citation type="journal article" date="2017" name="ISME J.">
        <title>Discovery of anaerobic lithoheterotrophic haloarchaea, ubiquitous in hypersaline habitats.</title>
        <authorList>
            <person name="Sorokin D.Y."/>
            <person name="Messina E."/>
            <person name="Smedile F."/>
            <person name="Roman P."/>
            <person name="Damste J.S.S."/>
            <person name="Ciordia S."/>
            <person name="Mena M.C."/>
            <person name="Ferrer M."/>
            <person name="Golyshin P.N."/>
            <person name="Kublanov I.V."/>
            <person name="Samarov N.I."/>
            <person name="Toshchakov S.V."/>
            <person name="La Cono V."/>
            <person name="Yakimov M.M."/>
        </authorList>
    </citation>
    <scope>NUCLEOTIDE SEQUENCE</scope>
    <source>
        <strain evidence="4">HSR6</strain>
    </source>
</reference>
<dbReference type="STRING" id="1873524.HSR6_1439"/>
<name>A0A1D8S5C3_9EURY</name>
<dbReference type="Gene3D" id="2.40.50.180">
    <property type="entry name" value="CheA-289, Domain 4"/>
    <property type="match status" value="1"/>
</dbReference>
<evidence type="ECO:0000256" key="1">
    <source>
        <dbReference type="SAM" id="MobiDB-lite"/>
    </source>
</evidence>
<dbReference type="GO" id="GO:0006935">
    <property type="term" value="P:chemotaxis"/>
    <property type="evidence" value="ECO:0007669"/>
    <property type="project" value="InterPro"/>
</dbReference>
<dbReference type="PANTHER" id="PTHR22617:SF23">
    <property type="entry name" value="CHEMOTAXIS PROTEIN CHEW"/>
    <property type="match status" value="1"/>
</dbReference>
<dbReference type="InterPro" id="IPR036061">
    <property type="entry name" value="CheW-like_dom_sf"/>
</dbReference>
<dbReference type="KEGG" id="halh:HTSR_1367"/>
<feature type="region of interest" description="Disordered" evidence="1">
    <location>
        <begin position="1"/>
        <end position="28"/>
    </location>
</feature>
<feature type="compositionally biased region" description="Low complexity" evidence="1">
    <location>
        <begin position="1"/>
        <end position="15"/>
    </location>
</feature>
<dbReference type="InterPro" id="IPR039315">
    <property type="entry name" value="CheW"/>
</dbReference>
<dbReference type="KEGG" id="hhsr:HSR6_1439"/>
<dbReference type="GO" id="GO:0005829">
    <property type="term" value="C:cytosol"/>
    <property type="evidence" value="ECO:0007669"/>
    <property type="project" value="TreeGrafter"/>
</dbReference>
<dbReference type="PANTHER" id="PTHR22617">
    <property type="entry name" value="CHEMOTAXIS SENSOR HISTIDINE KINASE-RELATED"/>
    <property type="match status" value="1"/>
</dbReference>
<organism evidence="3 5">
    <name type="scientific">Halodesulfurarchaeum formicicum</name>
    <dbReference type="NCBI Taxonomy" id="1873524"/>
    <lineage>
        <taxon>Archaea</taxon>
        <taxon>Methanobacteriati</taxon>
        <taxon>Methanobacteriota</taxon>
        <taxon>Stenosarchaea group</taxon>
        <taxon>Halobacteria</taxon>
        <taxon>Halobacteriales</taxon>
        <taxon>Halobacteriaceae</taxon>
        <taxon>Halodesulfurarchaeum</taxon>
    </lineage>
</organism>
<dbReference type="GO" id="GO:0007165">
    <property type="term" value="P:signal transduction"/>
    <property type="evidence" value="ECO:0007669"/>
    <property type="project" value="InterPro"/>
</dbReference>